<dbReference type="PANTHER" id="PTHR43793:SF1">
    <property type="entry name" value="FAD SYNTHASE"/>
    <property type="match status" value="1"/>
</dbReference>
<dbReference type="Proteomes" id="UP000176222">
    <property type="component" value="Unassembled WGS sequence"/>
</dbReference>
<dbReference type="NCBIfam" id="TIGR00125">
    <property type="entry name" value="cyt_tran_rel"/>
    <property type="match status" value="1"/>
</dbReference>
<protein>
    <recommendedName>
        <fullName evidence="4">Cytidyltransferase-like domain-containing protein</fullName>
    </recommendedName>
</protein>
<proteinExistence type="predicted"/>
<dbReference type="EMBL" id="MHTH01000016">
    <property type="protein sequence ID" value="OHA58028.1"/>
    <property type="molecule type" value="Genomic_DNA"/>
</dbReference>
<dbReference type="SUPFAM" id="SSF52374">
    <property type="entry name" value="Nucleotidylyl transferase"/>
    <property type="match status" value="1"/>
</dbReference>
<evidence type="ECO:0000313" key="5">
    <source>
        <dbReference type="EMBL" id="OHA58028.1"/>
    </source>
</evidence>
<keyword evidence="2" id="KW-0548">Nucleotidyltransferase</keyword>
<feature type="compositionally biased region" description="Polar residues" evidence="3">
    <location>
        <begin position="197"/>
        <end position="217"/>
    </location>
</feature>
<comment type="caution">
    <text evidence="5">The sequence shown here is derived from an EMBL/GenBank/DDBJ whole genome shotgun (WGS) entry which is preliminary data.</text>
</comment>
<feature type="region of interest" description="Disordered" evidence="3">
    <location>
        <begin position="197"/>
        <end position="223"/>
    </location>
</feature>
<dbReference type="Gene3D" id="3.40.50.620">
    <property type="entry name" value="HUPs"/>
    <property type="match status" value="1"/>
</dbReference>
<name>A0A1G2QC61_9BACT</name>
<dbReference type="STRING" id="1802436.A2370_01240"/>
<evidence type="ECO:0000259" key="4">
    <source>
        <dbReference type="Pfam" id="PF01467"/>
    </source>
</evidence>
<feature type="domain" description="Cytidyltransferase-like" evidence="4">
    <location>
        <begin position="45"/>
        <end position="158"/>
    </location>
</feature>
<organism evidence="5 6">
    <name type="scientific">Candidatus Vogelbacteria bacterium RIFOXYB1_FULL_42_16</name>
    <dbReference type="NCBI Taxonomy" id="1802436"/>
    <lineage>
        <taxon>Bacteria</taxon>
        <taxon>Candidatus Vogeliibacteriota</taxon>
    </lineage>
</organism>
<dbReference type="PANTHER" id="PTHR43793">
    <property type="entry name" value="FAD SYNTHASE"/>
    <property type="match status" value="1"/>
</dbReference>
<dbReference type="GO" id="GO:0016779">
    <property type="term" value="F:nucleotidyltransferase activity"/>
    <property type="evidence" value="ECO:0007669"/>
    <property type="project" value="UniProtKB-KW"/>
</dbReference>
<accession>A0A1G2QC61</accession>
<keyword evidence="1" id="KW-0808">Transferase</keyword>
<dbReference type="InterPro" id="IPR050385">
    <property type="entry name" value="Archaeal_FAD_synthase"/>
</dbReference>
<evidence type="ECO:0000256" key="2">
    <source>
        <dbReference type="ARBA" id="ARBA00022695"/>
    </source>
</evidence>
<evidence type="ECO:0000256" key="3">
    <source>
        <dbReference type="SAM" id="MobiDB-lite"/>
    </source>
</evidence>
<dbReference type="Pfam" id="PF01467">
    <property type="entry name" value="CTP_transf_like"/>
    <property type="match status" value="1"/>
</dbReference>
<dbReference type="InterPro" id="IPR014729">
    <property type="entry name" value="Rossmann-like_a/b/a_fold"/>
</dbReference>
<evidence type="ECO:0000256" key="1">
    <source>
        <dbReference type="ARBA" id="ARBA00022679"/>
    </source>
</evidence>
<gene>
    <name evidence="5" type="ORF">A2370_01240</name>
</gene>
<reference evidence="5 6" key="1">
    <citation type="journal article" date="2016" name="Nat. Commun.">
        <title>Thousands of microbial genomes shed light on interconnected biogeochemical processes in an aquifer system.</title>
        <authorList>
            <person name="Anantharaman K."/>
            <person name="Brown C.T."/>
            <person name="Hug L.A."/>
            <person name="Sharon I."/>
            <person name="Castelle C.J."/>
            <person name="Probst A.J."/>
            <person name="Thomas B.C."/>
            <person name="Singh A."/>
            <person name="Wilkins M.J."/>
            <person name="Karaoz U."/>
            <person name="Brodie E.L."/>
            <person name="Williams K.H."/>
            <person name="Hubbard S.S."/>
            <person name="Banfield J.F."/>
        </authorList>
    </citation>
    <scope>NUCLEOTIDE SEQUENCE [LARGE SCALE GENOMIC DNA]</scope>
</reference>
<dbReference type="AlphaFoldDB" id="A0A1G2QC61"/>
<dbReference type="InterPro" id="IPR004821">
    <property type="entry name" value="Cyt_trans-like"/>
</dbReference>
<evidence type="ECO:0000313" key="6">
    <source>
        <dbReference type="Proteomes" id="UP000176222"/>
    </source>
</evidence>
<sequence length="223" mass="25231">MTLADLGMIIRGEKIAPEQRVIDNLQVLARVVGYLRESGFKISSTTGVWDLFHIGHGRYLDQMRSRGHISIVEVDSDEVVRQRKPDNIHRPIVPLVERVEMLSFARPVDLIYPLVEGEDPIEFIRVMRPDVFVVSETSEDSKEPYLQTVREFCGEIVVLPAQARIFTTERIRRMMMTGGVEKLIEVRDIISSMIGASNGSDQGQDQYANSSVVSELAQNKKES</sequence>